<evidence type="ECO:0000256" key="1">
    <source>
        <dbReference type="ARBA" id="ARBA00004383"/>
    </source>
</evidence>
<dbReference type="Pfam" id="PF13103">
    <property type="entry name" value="TonB_2"/>
    <property type="match status" value="1"/>
</dbReference>
<evidence type="ECO:0000256" key="6">
    <source>
        <dbReference type="ARBA" id="ARBA00022692"/>
    </source>
</evidence>
<dbReference type="InterPro" id="IPR051045">
    <property type="entry name" value="TonB-dependent_transducer"/>
</dbReference>
<keyword evidence="6 11" id="KW-0812">Transmembrane</keyword>
<feature type="compositionally biased region" description="Low complexity" evidence="10">
    <location>
        <begin position="90"/>
        <end position="99"/>
    </location>
</feature>
<reference evidence="14" key="1">
    <citation type="journal article" date="2020" name="Mol. Plant Microbe">
        <title>Rhizobial microsymbionts of the narrowly endemic Oxytropis species growing in Kamchatka are characterized by significant genetic diversity and possess a set of genes that are associated with T3SS and T6SS secretion systems and can affect the development of symbiosis.</title>
        <authorList>
            <person name="Safronova V."/>
            <person name="Guro P."/>
            <person name="Sazanova A."/>
            <person name="Kuznetsova I."/>
            <person name="Belimov A."/>
            <person name="Yakubov V."/>
            <person name="Chirak E."/>
            <person name="Afonin A."/>
            <person name="Gogolev Y."/>
            <person name="Andronov E."/>
            <person name="Tikhonovich I."/>
        </authorList>
    </citation>
    <scope>NUCLEOTIDE SEQUENCE [LARGE SCALE GENOMIC DNA]</scope>
    <source>
        <strain evidence="14">581</strain>
    </source>
</reference>
<dbReference type="GO" id="GO:0055085">
    <property type="term" value="P:transmembrane transport"/>
    <property type="evidence" value="ECO:0007669"/>
    <property type="project" value="InterPro"/>
</dbReference>
<organism evidence="13 14">
    <name type="scientific">Tardiphaga robiniae</name>
    <dbReference type="NCBI Taxonomy" id="943830"/>
    <lineage>
        <taxon>Bacteria</taxon>
        <taxon>Pseudomonadati</taxon>
        <taxon>Pseudomonadota</taxon>
        <taxon>Alphaproteobacteria</taxon>
        <taxon>Hyphomicrobiales</taxon>
        <taxon>Nitrobacteraceae</taxon>
        <taxon>Tardiphaga</taxon>
    </lineage>
</organism>
<feature type="region of interest" description="Disordered" evidence="10">
    <location>
        <begin position="64"/>
        <end position="174"/>
    </location>
</feature>
<accession>A0A7G6U3T4</accession>
<evidence type="ECO:0000256" key="5">
    <source>
        <dbReference type="ARBA" id="ARBA00022519"/>
    </source>
</evidence>
<proteinExistence type="inferred from homology"/>
<feature type="compositionally biased region" description="Basic and acidic residues" evidence="10">
    <location>
        <begin position="138"/>
        <end position="156"/>
    </location>
</feature>
<dbReference type="KEGG" id="trb:HB776_22530"/>
<evidence type="ECO:0000256" key="7">
    <source>
        <dbReference type="ARBA" id="ARBA00022927"/>
    </source>
</evidence>
<evidence type="ECO:0000256" key="11">
    <source>
        <dbReference type="SAM" id="Phobius"/>
    </source>
</evidence>
<dbReference type="Gene3D" id="3.30.1150.10">
    <property type="match status" value="1"/>
</dbReference>
<keyword evidence="9 11" id="KW-0472">Membrane</keyword>
<comment type="subcellular location">
    <subcellularLocation>
        <location evidence="1">Cell inner membrane</location>
        <topology evidence="1">Single-pass membrane protein</topology>
        <orientation evidence="1">Periplasmic side</orientation>
    </subcellularLocation>
</comment>
<dbReference type="RefSeq" id="WP_184512336.1">
    <property type="nucleotide sequence ID" value="NZ_CP050292.1"/>
</dbReference>
<dbReference type="NCBIfam" id="TIGR01352">
    <property type="entry name" value="tonB_Cterm"/>
    <property type="match status" value="1"/>
</dbReference>
<evidence type="ECO:0000256" key="4">
    <source>
        <dbReference type="ARBA" id="ARBA00022475"/>
    </source>
</evidence>
<dbReference type="AlphaFoldDB" id="A0A7G6U3T4"/>
<dbReference type="GO" id="GO:0005886">
    <property type="term" value="C:plasma membrane"/>
    <property type="evidence" value="ECO:0007669"/>
    <property type="project" value="UniProtKB-SubCell"/>
</dbReference>
<protein>
    <submittedName>
        <fullName evidence="13">TonB family protein</fullName>
    </submittedName>
</protein>
<keyword evidence="5" id="KW-0997">Cell inner membrane</keyword>
<gene>
    <name evidence="13" type="ORF">HB776_22530</name>
</gene>
<name>A0A7G6U3T4_9BRAD</name>
<evidence type="ECO:0000256" key="3">
    <source>
        <dbReference type="ARBA" id="ARBA00022448"/>
    </source>
</evidence>
<comment type="similarity">
    <text evidence="2">Belongs to the TonB family.</text>
</comment>
<evidence type="ECO:0000313" key="13">
    <source>
        <dbReference type="EMBL" id="QND73666.1"/>
    </source>
</evidence>
<dbReference type="EMBL" id="CP050292">
    <property type="protein sequence ID" value="QND73666.1"/>
    <property type="molecule type" value="Genomic_DNA"/>
</dbReference>
<keyword evidence="4" id="KW-1003">Cell membrane</keyword>
<keyword evidence="7" id="KW-0653">Protein transport</keyword>
<dbReference type="PANTHER" id="PTHR33446:SF13">
    <property type="entry name" value="TONB PROTEIN"/>
    <property type="match status" value="1"/>
</dbReference>
<evidence type="ECO:0000256" key="10">
    <source>
        <dbReference type="SAM" id="MobiDB-lite"/>
    </source>
</evidence>
<dbReference type="Proteomes" id="UP000515291">
    <property type="component" value="Chromosome"/>
</dbReference>
<evidence type="ECO:0000313" key="14">
    <source>
        <dbReference type="Proteomes" id="UP000515291"/>
    </source>
</evidence>
<keyword evidence="3" id="KW-0813">Transport</keyword>
<feature type="compositionally biased region" description="Pro residues" evidence="10">
    <location>
        <begin position="120"/>
        <end position="137"/>
    </location>
</feature>
<sequence>MNVFALHAPTDSVGLRWTGSAIAIVAIHAGLIAAGIWWYHQLNPPGVTMPTIMIDMAPATAAPETQPLDIAPGPEMQKAEAPSEPPPEPVQQKQVEEQIPPTPLMEKPVVEAPPEQKTEPTPPPPEPAKIIPDPPKPVPEKPKPKPIRAEVKKKPNDTPAAPQTTAAPRAERIAPAASAAAAGASRAASASYNQLVQSHLQRFKQFPQSARTGQSGTAVVRIAFTLDRSGRVLSSHLLGSSGNQALDAETLAMVRRAQPFPAFPPEKTGGTEAFNVPLRYDLR</sequence>
<evidence type="ECO:0000256" key="8">
    <source>
        <dbReference type="ARBA" id="ARBA00022989"/>
    </source>
</evidence>
<evidence type="ECO:0000259" key="12">
    <source>
        <dbReference type="PROSITE" id="PS52015"/>
    </source>
</evidence>
<dbReference type="InterPro" id="IPR006260">
    <property type="entry name" value="TonB/TolA_C"/>
</dbReference>
<evidence type="ECO:0000256" key="2">
    <source>
        <dbReference type="ARBA" id="ARBA00006555"/>
    </source>
</evidence>
<feature type="compositionally biased region" description="Low complexity" evidence="10">
    <location>
        <begin position="158"/>
        <end position="174"/>
    </location>
</feature>
<feature type="transmembrane region" description="Helical" evidence="11">
    <location>
        <begin position="20"/>
        <end position="39"/>
    </location>
</feature>
<dbReference type="GO" id="GO:0015031">
    <property type="term" value="P:protein transport"/>
    <property type="evidence" value="ECO:0007669"/>
    <property type="project" value="UniProtKB-KW"/>
</dbReference>
<dbReference type="PROSITE" id="PS52015">
    <property type="entry name" value="TONB_CTD"/>
    <property type="match status" value="1"/>
</dbReference>
<evidence type="ECO:0000256" key="9">
    <source>
        <dbReference type="ARBA" id="ARBA00023136"/>
    </source>
</evidence>
<feature type="domain" description="TonB C-terminal" evidence="12">
    <location>
        <begin position="191"/>
        <end position="283"/>
    </location>
</feature>
<dbReference type="SUPFAM" id="SSF74653">
    <property type="entry name" value="TolA/TonB C-terminal domain"/>
    <property type="match status" value="1"/>
</dbReference>
<dbReference type="InterPro" id="IPR037682">
    <property type="entry name" value="TonB_C"/>
</dbReference>
<keyword evidence="8 11" id="KW-1133">Transmembrane helix</keyword>
<dbReference type="PANTHER" id="PTHR33446">
    <property type="entry name" value="PROTEIN TONB-RELATED"/>
    <property type="match status" value="1"/>
</dbReference>